<sequence length="362" mass="40600">MAEHELQPSGSPPGYTTALASTPRPCQKCGHIIGPQEEPLPGWPLVTKVIVENPGLEAFPSFRDLNIKSLLYYQGELDQLRTKLQKQEWEDHNNPPQSDGDDLNLAARVDHLLICKDLSGDGRAQIDLIAKIREVLNKYNKALIQYSQITAFQKADPSNVETLRDWIWKEQYGDRCIKGFGSRSWDPPHPAPSKPSIERQFLQILWRLAWPKKLEDKNLDLIFPHPIHKVAGLTGWVANEWAPFWLELRGTRFGCKLCKLWKASKKILHLEENSMAQQDTSCPCKVWTLNTFSEHRMTLFTSSVATLVACVLPIAAITVLSKLQSNSKTLGIMALFTVVFAGGLMYLAGGASRVEIFTATAA</sequence>
<accession>A0A2J6THI1</accession>
<dbReference type="OrthoDB" id="5342093at2759"/>
<evidence type="ECO:0000256" key="2">
    <source>
        <dbReference type="SAM" id="Phobius"/>
    </source>
</evidence>
<feature type="region of interest" description="Disordered" evidence="1">
    <location>
        <begin position="1"/>
        <end position="22"/>
    </location>
</feature>
<keyword evidence="2" id="KW-0812">Transmembrane</keyword>
<evidence type="ECO:0000313" key="5">
    <source>
        <dbReference type="Proteomes" id="UP000235371"/>
    </source>
</evidence>
<evidence type="ECO:0000259" key="3">
    <source>
        <dbReference type="Pfam" id="PF20237"/>
    </source>
</evidence>
<feature type="transmembrane region" description="Helical" evidence="2">
    <location>
        <begin position="332"/>
        <end position="349"/>
    </location>
</feature>
<feature type="transmembrane region" description="Helical" evidence="2">
    <location>
        <begin position="299"/>
        <end position="320"/>
    </location>
</feature>
<keyword evidence="2" id="KW-0472">Membrane</keyword>
<dbReference type="InterPro" id="IPR046529">
    <property type="entry name" value="DUF6594"/>
</dbReference>
<dbReference type="PANTHER" id="PTHR34502">
    <property type="entry name" value="DUF6594 DOMAIN-CONTAINING PROTEIN-RELATED"/>
    <property type="match status" value="1"/>
</dbReference>
<dbReference type="STRING" id="1095630.A0A2J6THI1"/>
<dbReference type="PANTHER" id="PTHR34502:SF5">
    <property type="entry name" value="DUF6594 DOMAIN-CONTAINING PROTEIN"/>
    <property type="match status" value="1"/>
</dbReference>
<dbReference type="EMBL" id="KZ613783">
    <property type="protein sequence ID" value="PMD62418.1"/>
    <property type="molecule type" value="Genomic_DNA"/>
</dbReference>
<dbReference type="Pfam" id="PF20237">
    <property type="entry name" value="DUF6594"/>
    <property type="match status" value="1"/>
</dbReference>
<dbReference type="Proteomes" id="UP000235371">
    <property type="component" value="Unassembled WGS sequence"/>
</dbReference>
<name>A0A2J6THI1_9HELO</name>
<protein>
    <recommendedName>
        <fullName evidence="3">DUF6594 domain-containing protein</fullName>
    </recommendedName>
</protein>
<dbReference type="GeneID" id="36594686"/>
<evidence type="ECO:0000313" key="4">
    <source>
        <dbReference type="EMBL" id="PMD62418.1"/>
    </source>
</evidence>
<organism evidence="4 5">
    <name type="scientific">Hyaloscypha bicolor E</name>
    <dbReference type="NCBI Taxonomy" id="1095630"/>
    <lineage>
        <taxon>Eukaryota</taxon>
        <taxon>Fungi</taxon>
        <taxon>Dikarya</taxon>
        <taxon>Ascomycota</taxon>
        <taxon>Pezizomycotina</taxon>
        <taxon>Leotiomycetes</taxon>
        <taxon>Helotiales</taxon>
        <taxon>Hyaloscyphaceae</taxon>
        <taxon>Hyaloscypha</taxon>
        <taxon>Hyaloscypha bicolor</taxon>
    </lineage>
</organism>
<keyword evidence="2" id="KW-1133">Transmembrane helix</keyword>
<gene>
    <name evidence="4" type="ORF">K444DRAFT_661590</name>
</gene>
<keyword evidence="5" id="KW-1185">Reference proteome</keyword>
<feature type="domain" description="DUF6594" evidence="3">
    <location>
        <begin position="43"/>
        <end position="362"/>
    </location>
</feature>
<dbReference type="InParanoid" id="A0A2J6THI1"/>
<dbReference type="AlphaFoldDB" id="A0A2J6THI1"/>
<evidence type="ECO:0000256" key="1">
    <source>
        <dbReference type="SAM" id="MobiDB-lite"/>
    </source>
</evidence>
<proteinExistence type="predicted"/>
<dbReference type="RefSeq" id="XP_024739322.1">
    <property type="nucleotide sequence ID" value="XM_024886609.1"/>
</dbReference>
<reference evidence="4 5" key="1">
    <citation type="submission" date="2016-04" db="EMBL/GenBank/DDBJ databases">
        <title>A degradative enzymes factory behind the ericoid mycorrhizal symbiosis.</title>
        <authorList>
            <consortium name="DOE Joint Genome Institute"/>
            <person name="Martino E."/>
            <person name="Morin E."/>
            <person name="Grelet G."/>
            <person name="Kuo A."/>
            <person name="Kohler A."/>
            <person name="Daghino S."/>
            <person name="Barry K."/>
            <person name="Choi C."/>
            <person name="Cichocki N."/>
            <person name="Clum A."/>
            <person name="Copeland A."/>
            <person name="Hainaut M."/>
            <person name="Haridas S."/>
            <person name="Labutti K."/>
            <person name="Lindquist E."/>
            <person name="Lipzen A."/>
            <person name="Khouja H.-R."/>
            <person name="Murat C."/>
            <person name="Ohm R."/>
            <person name="Olson A."/>
            <person name="Spatafora J."/>
            <person name="Veneault-Fourrey C."/>
            <person name="Henrissat B."/>
            <person name="Grigoriev I."/>
            <person name="Martin F."/>
            <person name="Perotto S."/>
        </authorList>
    </citation>
    <scope>NUCLEOTIDE SEQUENCE [LARGE SCALE GENOMIC DNA]</scope>
    <source>
        <strain evidence="4 5">E</strain>
    </source>
</reference>